<dbReference type="Proteomes" id="UP000183832">
    <property type="component" value="Unassembled WGS sequence"/>
</dbReference>
<reference evidence="1 2" key="1">
    <citation type="submission" date="2015-04" db="EMBL/GenBank/DDBJ databases">
        <authorList>
            <person name="Syromyatnikov M.Y."/>
            <person name="Popov V.N."/>
        </authorList>
    </citation>
    <scope>NUCLEOTIDE SEQUENCE [LARGE SCALE GENOMIC DNA]</scope>
</reference>
<dbReference type="EMBL" id="CVRI01000020">
    <property type="protein sequence ID" value="CRK90857.1"/>
    <property type="molecule type" value="Genomic_DNA"/>
</dbReference>
<keyword evidence="2" id="KW-1185">Reference proteome</keyword>
<dbReference type="AlphaFoldDB" id="A0A1J1HXJ1"/>
<protein>
    <submittedName>
        <fullName evidence="1">CLUMA_CG004547, isoform A</fullName>
    </submittedName>
</protein>
<proteinExistence type="predicted"/>
<gene>
    <name evidence="1" type="ORF">CLUMA_CG004547</name>
</gene>
<organism evidence="1 2">
    <name type="scientific">Clunio marinus</name>
    <dbReference type="NCBI Taxonomy" id="568069"/>
    <lineage>
        <taxon>Eukaryota</taxon>
        <taxon>Metazoa</taxon>
        <taxon>Ecdysozoa</taxon>
        <taxon>Arthropoda</taxon>
        <taxon>Hexapoda</taxon>
        <taxon>Insecta</taxon>
        <taxon>Pterygota</taxon>
        <taxon>Neoptera</taxon>
        <taxon>Endopterygota</taxon>
        <taxon>Diptera</taxon>
        <taxon>Nematocera</taxon>
        <taxon>Chironomoidea</taxon>
        <taxon>Chironomidae</taxon>
        <taxon>Clunio</taxon>
    </lineage>
</organism>
<name>A0A1J1HXJ1_9DIPT</name>
<evidence type="ECO:0000313" key="1">
    <source>
        <dbReference type="EMBL" id="CRK90857.1"/>
    </source>
</evidence>
<evidence type="ECO:0000313" key="2">
    <source>
        <dbReference type="Proteomes" id="UP000183832"/>
    </source>
</evidence>
<sequence length="140" mass="16605">MKHCWEGKPERRNLSMNKKNELDNFLGGIRTVNERNEQVDSPYPKPNNKCKDKLLYEFNGLERDDIYANQQEGEHFPAFNGQRRCSEVILVDGTNSFNLIYNESFIKEVSCKNTYDIWSYFHLETRMRTLNYAFHPQGID</sequence>
<accession>A0A1J1HXJ1</accession>